<sequence length="130" mass="15059">MVEVMQFRKALYLWTPVVLWTALIYFLSSQPGLSIGEGLIDFLTRKPAHIGEYTVLFLLLHRALRDTFFLAGQKLYLVAGIFTFLYAVSDELHQMFVPTRAGSIYDLGFDLLGIFGGLFLIRYWRLRTRM</sequence>
<keyword evidence="1" id="KW-0472">Membrane</keyword>
<evidence type="ECO:0000313" key="3">
    <source>
        <dbReference type="EMBL" id="HEB13910.1"/>
    </source>
</evidence>
<dbReference type="NCBIfam" id="NF037970">
    <property type="entry name" value="vanZ_1"/>
    <property type="match status" value="1"/>
</dbReference>
<dbReference type="Proteomes" id="UP000885744">
    <property type="component" value="Unassembled WGS sequence"/>
</dbReference>
<name>A0A7C1NK63_UNCKA</name>
<feature type="transmembrane region" description="Helical" evidence="1">
    <location>
        <begin position="68"/>
        <end position="87"/>
    </location>
</feature>
<keyword evidence="1" id="KW-0812">Transmembrane</keyword>
<dbReference type="AlphaFoldDB" id="A0A7C1NK63"/>
<gene>
    <name evidence="3" type="ORF">ENI09_00655</name>
</gene>
<evidence type="ECO:0000259" key="2">
    <source>
        <dbReference type="Pfam" id="PF04892"/>
    </source>
</evidence>
<reference evidence="3" key="1">
    <citation type="journal article" date="2020" name="mSystems">
        <title>Genome- and Community-Level Interaction Insights into Carbon Utilization and Element Cycling Functions of Hydrothermarchaeota in Hydrothermal Sediment.</title>
        <authorList>
            <person name="Zhou Z."/>
            <person name="Liu Y."/>
            <person name="Xu W."/>
            <person name="Pan J."/>
            <person name="Luo Z.H."/>
            <person name="Li M."/>
        </authorList>
    </citation>
    <scope>NUCLEOTIDE SEQUENCE [LARGE SCALE GENOMIC DNA]</scope>
    <source>
        <strain evidence="3">HyVt-365</strain>
    </source>
</reference>
<accession>A0A7C1NK63</accession>
<dbReference type="Pfam" id="PF04892">
    <property type="entry name" value="VanZ"/>
    <property type="match status" value="1"/>
</dbReference>
<organism evidence="3">
    <name type="scientific">candidate division WWE3 bacterium</name>
    <dbReference type="NCBI Taxonomy" id="2053526"/>
    <lineage>
        <taxon>Bacteria</taxon>
        <taxon>Katanobacteria</taxon>
    </lineage>
</organism>
<comment type="caution">
    <text evidence="3">The sequence shown here is derived from an EMBL/GenBank/DDBJ whole genome shotgun (WGS) entry which is preliminary data.</text>
</comment>
<feature type="transmembrane region" description="Helical" evidence="1">
    <location>
        <begin position="107"/>
        <end position="124"/>
    </location>
</feature>
<feature type="domain" description="VanZ-like" evidence="2">
    <location>
        <begin position="42"/>
        <end position="123"/>
    </location>
</feature>
<protein>
    <recommendedName>
        <fullName evidence="2">VanZ-like domain-containing protein</fullName>
    </recommendedName>
</protein>
<evidence type="ECO:0000256" key="1">
    <source>
        <dbReference type="SAM" id="Phobius"/>
    </source>
</evidence>
<feature type="transmembrane region" description="Helical" evidence="1">
    <location>
        <begin position="12"/>
        <end position="28"/>
    </location>
</feature>
<proteinExistence type="predicted"/>
<dbReference type="InterPro" id="IPR006976">
    <property type="entry name" value="VanZ-like"/>
</dbReference>
<dbReference type="EMBL" id="DRHH01000027">
    <property type="protein sequence ID" value="HEB13910.1"/>
    <property type="molecule type" value="Genomic_DNA"/>
</dbReference>
<keyword evidence="1" id="KW-1133">Transmembrane helix</keyword>